<dbReference type="AlphaFoldDB" id="A0A6D2JXS0"/>
<protein>
    <submittedName>
        <fullName evidence="2">Uncharacterized protein</fullName>
    </submittedName>
</protein>
<proteinExistence type="predicted"/>
<dbReference type="EMBL" id="CACVBM020001402">
    <property type="protein sequence ID" value="CAA7048980.1"/>
    <property type="molecule type" value="Genomic_DNA"/>
</dbReference>
<keyword evidence="3" id="KW-1185">Reference proteome</keyword>
<feature type="region of interest" description="Disordered" evidence="1">
    <location>
        <begin position="43"/>
        <end position="62"/>
    </location>
</feature>
<evidence type="ECO:0000313" key="2">
    <source>
        <dbReference type="EMBL" id="CAA7048980.1"/>
    </source>
</evidence>
<accession>A0A6D2JXS0</accession>
<evidence type="ECO:0000313" key="3">
    <source>
        <dbReference type="Proteomes" id="UP000467841"/>
    </source>
</evidence>
<evidence type="ECO:0000256" key="1">
    <source>
        <dbReference type="SAM" id="MobiDB-lite"/>
    </source>
</evidence>
<sequence length="101" mass="11183">MVSKGRRIKRCWRGLARSDQEMMAESLIGEIRSNEAKGRRLGIRSISDGDKRNDPMTSHGLGETRLMTTTAAVIHLTQAGAELEGSEKSPTVWLKTWAATK</sequence>
<organism evidence="2 3">
    <name type="scientific">Microthlaspi erraticum</name>
    <dbReference type="NCBI Taxonomy" id="1685480"/>
    <lineage>
        <taxon>Eukaryota</taxon>
        <taxon>Viridiplantae</taxon>
        <taxon>Streptophyta</taxon>
        <taxon>Embryophyta</taxon>
        <taxon>Tracheophyta</taxon>
        <taxon>Spermatophyta</taxon>
        <taxon>Magnoliopsida</taxon>
        <taxon>eudicotyledons</taxon>
        <taxon>Gunneridae</taxon>
        <taxon>Pentapetalae</taxon>
        <taxon>rosids</taxon>
        <taxon>malvids</taxon>
        <taxon>Brassicales</taxon>
        <taxon>Brassicaceae</taxon>
        <taxon>Coluteocarpeae</taxon>
        <taxon>Microthlaspi</taxon>
    </lineage>
</organism>
<comment type="caution">
    <text evidence="2">The sequence shown here is derived from an EMBL/GenBank/DDBJ whole genome shotgun (WGS) entry which is preliminary data.</text>
</comment>
<dbReference type="Proteomes" id="UP000467841">
    <property type="component" value="Unassembled WGS sequence"/>
</dbReference>
<gene>
    <name evidence="2" type="ORF">MERR_LOCUS36215</name>
</gene>
<reference evidence="2" key="1">
    <citation type="submission" date="2020-01" db="EMBL/GenBank/DDBJ databases">
        <authorList>
            <person name="Mishra B."/>
        </authorList>
    </citation>
    <scope>NUCLEOTIDE SEQUENCE [LARGE SCALE GENOMIC DNA]</scope>
</reference>
<name>A0A6D2JXS0_9BRAS</name>